<keyword evidence="2" id="KW-1185">Reference proteome</keyword>
<proteinExistence type="predicted"/>
<sequence>MSNTTFEQWRALMPARGEQRQNDDDGPIDGAELWSRSYGGVATTVSLPLSWPGLVAPDALPDAVDGHERKRFGRWVLDRSGLVCLGAAWDISDDRFDELDWLAHVLGHNWCYDPTDFFDALQEGRRAFCARLGENWIDEAVWIEIRAMLATGELPFYPSSMMGDQWVYLPNRMTSEQRDAFARFLVEHGITAS</sequence>
<dbReference type="RefSeq" id="WP_135481810.1">
    <property type="nucleotide sequence ID" value="NZ_SIJK02000091.1"/>
</dbReference>
<evidence type="ECO:0000313" key="1">
    <source>
        <dbReference type="EMBL" id="MBP1468747.1"/>
    </source>
</evidence>
<dbReference type="EMBL" id="SIJK02000091">
    <property type="protein sequence ID" value="MBP1468747.1"/>
    <property type="molecule type" value="Genomic_DNA"/>
</dbReference>
<accession>A0ABS4DH37</accession>
<dbReference type="Proteomes" id="UP001193081">
    <property type="component" value="Unassembled WGS sequence"/>
</dbReference>
<reference evidence="1 2" key="1">
    <citation type="submission" date="2021-03" db="EMBL/GenBank/DDBJ databases">
        <authorList>
            <person name="Grouzdev D.S."/>
        </authorList>
    </citation>
    <scope>NUCLEOTIDE SEQUENCE [LARGE SCALE GENOMIC DNA]</scope>
    <source>
        <strain evidence="1 2">M50-1</strain>
    </source>
</reference>
<name>A0ABS4DH37_9CHLR</name>
<gene>
    <name evidence="1" type="ORF">EYB53_023735</name>
</gene>
<protein>
    <submittedName>
        <fullName evidence="1">Uncharacterized protein</fullName>
    </submittedName>
</protein>
<organism evidence="1 2">
    <name type="scientific">Candidatus Chloroploca mongolica</name>
    <dbReference type="NCBI Taxonomy" id="2528176"/>
    <lineage>
        <taxon>Bacteria</taxon>
        <taxon>Bacillati</taxon>
        <taxon>Chloroflexota</taxon>
        <taxon>Chloroflexia</taxon>
        <taxon>Chloroflexales</taxon>
        <taxon>Chloroflexineae</taxon>
        <taxon>Oscillochloridaceae</taxon>
        <taxon>Candidatus Chloroploca</taxon>
    </lineage>
</organism>
<evidence type="ECO:0000313" key="2">
    <source>
        <dbReference type="Proteomes" id="UP001193081"/>
    </source>
</evidence>
<comment type="caution">
    <text evidence="1">The sequence shown here is derived from an EMBL/GenBank/DDBJ whole genome shotgun (WGS) entry which is preliminary data.</text>
</comment>